<dbReference type="PANTHER" id="PTHR12634:SF8">
    <property type="entry name" value="FIERY MOUNTAIN, ISOFORM D"/>
    <property type="match status" value="1"/>
</dbReference>
<organism evidence="3 4">
    <name type="scientific">Bugula neritina</name>
    <name type="common">Brown bryozoan</name>
    <name type="synonym">Sertularia neritina</name>
    <dbReference type="NCBI Taxonomy" id="10212"/>
    <lineage>
        <taxon>Eukaryota</taxon>
        <taxon>Metazoa</taxon>
        <taxon>Spiralia</taxon>
        <taxon>Lophotrochozoa</taxon>
        <taxon>Bryozoa</taxon>
        <taxon>Gymnolaemata</taxon>
        <taxon>Cheilostomatida</taxon>
        <taxon>Flustrina</taxon>
        <taxon>Buguloidea</taxon>
        <taxon>Bugulidae</taxon>
        <taxon>Bugula</taxon>
    </lineage>
</organism>
<dbReference type="InterPro" id="IPR007587">
    <property type="entry name" value="SAPS"/>
</dbReference>
<dbReference type="Pfam" id="PF04499">
    <property type="entry name" value="SAPS"/>
    <property type="match status" value="1"/>
</dbReference>
<dbReference type="GO" id="GO:0019903">
    <property type="term" value="F:protein phosphatase binding"/>
    <property type="evidence" value="ECO:0007669"/>
    <property type="project" value="InterPro"/>
</dbReference>
<dbReference type="AlphaFoldDB" id="A0A7J7JEP3"/>
<protein>
    <submittedName>
        <fullName evidence="3">PPP6R2</fullName>
    </submittedName>
</protein>
<evidence type="ECO:0000313" key="4">
    <source>
        <dbReference type="Proteomes" id="UP000593567"/>
    </source>
</evidence>
<dbReference type="GO" id="GO:0005829">
    <property type="term" value="C:cytosol"/>
    <property type="evidence" value="ECO:0007669"/>
    <property type="project" value="TreeGrafter"/>
</dbReference>
<dbReference type="OrthoDB" id="295029at2759"/>
<dbReference type="Proteomes" id="UP000593567">
    <property type="component" value="Unassembled WGS sequence"/>
</dbReference>
<keyword evidence="4" id="KW-1185">Reference proteome</keyword>
<dbReference type="EMBL" id="VXIV02002534">
    <property type="protein sequence ID" value="KAF6024779.1"/>
    <property type="molecule type" value="Genomic_DNA"/>
</dbReference>
<reference evidence="3" key="1">
    <citation type="submission" date="2020-06" db="EMBL/GenBank/DDBJ databases">
        <title>Draft genome of Bugula neritina, a colonial animal packing powerful symbionts and potential medicines.</title>
        <authorList>
            <person name="Rayko M."/>
        </authorList>
    </citation>
    <scope>NUCLEOTIDE SEQUENCE [LARGE SCALE GENOMIC DNA]</scope>
    <source>
        <strain evidence="3">Kwan_BN1</strain>
    </source>
</reference>
<name>A0A7J7JEP3_BUGNE</name>
<comment type="similarity">
    <text evidence="1">Belongs to the SAPS family.</text>
</comment>
<evidence type="ECO:0000256" key="2">
    <source>
        <dbReference type="ARBA" id="ARBA00023306"/>
    </source>
</evidence>
<evidence type="ECO:0000313" key="3">
    <source>
        <dbReference type="EMBL" id="KAF6024779.1"/>
    </source>
</evidence>
<comment type="caution">
    <text evidence="3">The sequence shown here is derived from an EMBL/GenBank/DDBJ whole genome shotgun (WGS) entry which is preliminary data.</text>
</comment>
<keyword evidence="2" id="KW-0131">Cell cycle</keyword>
<proteinExistence type="inferred from homology"/>
<gene>
    <name evidence="3" type="ORF">EB796_016908</name>
</gene>
<sequence length="218" mass="25353">MFWRYNALTSHIDTLLDKENVTLHELMDEDDILQECKGQNNKLIDFLVLPHVMEELVQLVTCEPGEDVEDKVKYKYPNIACELLTSDVPQILDKLVENNTYIDKIYNFLLCEHQLNPLLASFFTKVLGLLLVRKPDYLFEYLVAKDDFLGHLLTHLGTSAIMDLLMRLITYDPVISVKSRILKWLDDENLVEKLVNLVHVDQAEEVGISQYTILFCYM</sequence>
<dbReference type="GO" id="GO:0005634">
    <property type="term" value="C:nucleus"/>
    <property type="evidence" value="ECO:0007669"/>
    <property type="project" value="TreeGrafter"/>
</dbReference>
<accession>A0A7J7JEP3</accession>
<evidence type="ECO:0000256" key="1">
    <source>
        <dbReference type="ARBA" id="ARBA00006180"/>
    </source>
</evidence>
<dbReference type="GO" id="GO:0019888">
    <property type="term" value="F:protein phosphatase regulator activity"/>
    <property type="evidence" value="ECO:0007669"/>
    <property type="project" value="TreeGrafter"/>
</dbReference>
<dbReference type="PANTHER" id="PTHR12634">
    <property type="entry name" value="SIT4 YEAST -ASSOCIATING PROTEIN-RELATED"/>
    <property type="match status" value="1"/>
</dbReference>